<dbReference type="Proteomes" id="UP001139011">
    <property type="component" value="Unassembled WGS sequence"/>
</dbReference>
<evidence type="ECO:0000313" key="2">
    <source>
        <dbReference type="EMBL" id="MCK6256860.1"/>
    </source>
</evidence>
<dbReference type="SUPFAM" id="SSF142913">
    <property type="entry name" value="YktB/PF0168-like"/>
    <property type="match status" value="1"/>
</dbReference>
<gene>
    <name evidence="2" type="ORF">LCY76_09660</name>
</gene>
<dbReference type="Pfam" id="PF06335">
    <property type="entry name" value="DUF1054"/>
    <property type="match status" value="1"/>
</dbReference>
<evidence type="ECO:0000313" key="3">
    <source>
        <dbReference type="Proteomes" id="UP001139011"/>
    </source>
</evidence>
<accession>A0A9X1XD68</accession>
<evidence type="ECO:0000256" key="1">
    <source>
        <dbReference type="HAMAP-Rule" id="MF_01851"/>
    </source>
</evidence>
<dbReference type="PIRSF" id="PIRSF021332">
    <property type="entry name" value="DUF1054"/>
    <property type="match status" value="1"/>
</dbReference>
<sequence length="212" mass="24337">MSFTGFKESDFKVFAIEGLEARMEKLIERVRPKLEALGSHFAAELSSLTGEEMFFHVAKHARRTVNPPNDTWVAFSSSKRGYKKLPHFQIGLFETHVFIWFAVIYESPVKKEYAASLKKELNTITASIPDDFVWSQDHMKPDAVQHRDMKNGNLSGFVRTLAEVKKAELLCGIHIPRDEAVQLHGKDFIEKADSVFRTLMPLYELKKQVYSE</sequence>
<dbReference type="InterPro" id="IPR053707">
    <property type="entry name" value="UPF0637_domain_sf"/>
</dbReference>
<name>A0A9X1XD68_9BACL</name>
<organism evidence="2 3">
    <name type="scientific">Fictibacillus marinisediminis</name>
    <dbReference type="NCBI Taxonomy" id="2878389"/>
    <lineage>
        <taxon>Bacteria</taxon>
        <taxon>Bacillati</taxon>
        <taxon>Bacillota</taxon>
        <taxon>Bacilli</taxon>
        <taxon>Bacillales</taxon>
        <taxon>Fictibacillaceae</taxon>
        <taxon>Fictibacillus</taxon>
    </lineage>
</organism>
<reference evidence="2" key="1">
    <citation type="submission" date="2021-09" db="EMBL/GenBank/DDBJ databases">
        <title>Genome analysis of Fictibacillus sp. KIGAM418 isolated from marine sediment.</title>
        <authorList>
            <person name="Seo M.-J."/>
            <person name="Cho E.-S."/>
            <person name="Hwang C.Y."/>
        </authorList>
    </citation>
    <scope>NUCLEOTIDE SEQUENCE</scope>
    <source>
        <strain evidence="2">KIGAM418</strain>
    </source>
</reference>
<dbReference type="Gene3D" id="3.30.930.20">
    <property type="entry name" value="Protein of unknown function DUF1054"/>
    <property type="match status" value="1"/>
</dbReference>
<dbReference type="InterPro" id="IPR009403">
    <property type="entry name" value="UPF0637"/>
</dbReference>
<comment type="similarity">
    <text evidence="1">Belongs to the UPF0637 family.</text>
</comment>
<keyword evidence="3" id="KW-1185">Reference proteome</keyword>
<dbReference type="RefSeq" id="WP_248252469.1">
    <property type="nucleotide sequence ID" value="NZ_JAIWJX010000002.1"/>
</dbReference>
<dbReference type="AlphaFoldDB" id="A0A9X1XD68"/>
<comment type="caution">
    <text evidence="2">The sequence shown here is derived from an EMBL/GenBank/DDBJ whole genome shotgun (WGS) entry which is preliminary data.</text>
</comment>
<proteinExistence type="inferred from homology"/>
<dbReference type="HAMAP" id="MF_01851">
    <property type="entry name" value="UPF0637"/>
    <property type="match status" value="1"/>
</dbReference>
<protein>
    <recommendedName>
        <fullName evidence="1">UPF0637 protein LCY76_09660</fullName>
    </recommendedName>
</protein>
<dbReference type="EMBL" id="JAIWJX010000002">
    <property type="protein sequence ID" value="MCK6256860.1"/>
    <property type="molecule type" value="Genomic_DNA"/>
</dbReference>